<evidence type="ECO:0000313" key="1">
    <source>
        <dbReference type="EMBL" id="RBP00551.1"/>
    </source>
</evidence>
<dbReference type="Gene3D" id="3.30.2030.10">
    <property type="entry name" value="YwmB-like"/>
    <property type="match status" value="1"/>
</dbReference>
<reference evidence="1 2" key="1">
    <citation type="submission" date="2018-06" db="EMBL/GenBank/DDBJ databases">
        <title>Genomic Encyclopedia of Type Strains, Phase IV (KMG-IV): sequencing the most valuable type-strain genomes for metagenomic binning, comparative biology and taxonomic classification.</title>
        <authorList>
            <person name="Goeker M."/>
        </authorList>
    </citation>
    <scope>NUCLEOTIDE SEQUENCE [LARGE SCALE GENOMIC DNA]</scope>
    <source>
        <strain evidence="1 2">DSM 15140</strain>
    </source>
</reference>
<organism evidence="1 2">
    <name type="scientific">Paraliobacillus ryukyuensis</name>
    <dbReference type="NCBI Taxonomy" id="200904"/>
    <lineage>
        <taxon>Bacteria</taxon>
        <taxon>Bacillati</taxon>
        <taxon>Bacillota</taxon>
        <taxon>Bacilli</taxon>
        <taxon>Bacillales</taxon>
        <taxon>Bacillaceae</taxon>
        <taxon>Paraliobacillus</taxon>
    </lineage>
</organism>
<name>A0A366EDR6_9BACI</name>
<dbReference type="Gene3D" id="3.30.360.40">
    <property type="entry name" value="YwmB-like"/>
    <property type="match status" value="1"/>
</dbReference>
<dbReference type="OrthoDB" id="2962597at2"/>
<sequence>MKQKVIIITFILLSSVTFHLETLSAHHQVLAELKDLEKAFQANNHTIQQWQLQLREQVEVEKLTSTIKSIKQLFPDREMEVEYTNQAKKLKWNPQHSSSQSESIIIVVGKNSSKADVIYTLTGDTSLDKWVEESNVHALLKDIFTDKVTKFTCASTVLDDKINSVYFLNRLQGFLNVQQVHKLRESDFTVLSGYTKKWDTSIPMENEQMNIQLAARQVDKEKTMITIGTPILTTEY</sequence>
<keyword evidence="2" id="KW-1185">Reference proteome</keyword>
<evidence type="ECO:0000313" key="2">
    <source>
        <dbReference type="Proteomes" id="UP000252254"/>
    </source>
</evidence>
<dbReference type="InterPro" id="IPR014794">
    <property type="entry name" value="DUF1779"/>
</dbReference>
<dbReference type="AlphaFoldDB" id="A0A366EDR6"/>
<dbReference type="Proteomes" id="UP000252254">
    <property type="component" value="Unassembled WGS sequence"/>
</dbReference>
<dbReference type="RefSeq" id="WP_113867319.1">
    <property type="nucleotide sequence ID" value="NZ_BAABQN010000002.1"/>
</dbReference>
<dbReference type="EMBL" id="QNRI01000002">
    <property type="protein sequence ID" value="RBP00551.1"/>
    <property type="molecule type" value="Genomic_DNA"/>
</dbReference>
<comment type="caution">
    <text evidence="1">The sequence shown here is derived from an EMBL/GenBank/DDBJ whole genome shotgun (WGS) entry which is preliminary data.</text>
</comment>
<accession>A0A366EDR6</accession>
<protein>
    <submittedName>
        <fullName evidence="1">TATA-box binding protein</fullName>
    </submittedName>
</protein>
<dbReference type="Pfam" id="PF08680">
    <property type="entry name" value="DUF1779"/>
    <property type="match status" value="1"/>
</dbReference>
<dbReference type="InterPro" id="IPR036209">
    <property type="entry name" value="YwmB-like_sf"/>
</dbReference>
<proteinExistence type="predicted"/>
<gene>
    <name evidence="1" type="ORF">DES48_102315</name>
</gene>
<dbReference type="SUPFAM" id="SSF143842">
    <property type="entry name" value="YwmB-like"/>
    <property type="match status" value="1"/>
</dbReference>
<dbReference type="STRING" id="200904.GCA_900168775_00586"/>